<proteinExistence type="predicted"/>
<dbReference type="EMBL" id="SEKV01000404">
    <property type="protein sequence ID" value="TFY57776.1"/>
    <property type="molecule type" value="Genomic_DNA"/>
</dbReference>
<feature type="compositionally biased region" description="Basic and acidic residues" evidence="1">
    <location>
        <begin position="1"/>
        <end position="19"/>
    </location>
</feature>
<evidence type="ECO:0000313" key="4">
    <source>
        <dbReference type="Proteomes" id="UP000298390"/>
    </source>
</evidence>
<evidence type="ECO:0000256" key="1">
    <source>
        <dbReference type="SAM" id="MobiDB-lite"/>
    </source>
</evidence>
<dbReference type="Proteomes" id="UP000298390">
    <property type="component" value="Unassembled WGS sequence"/>
</dbReference>
<feature type="compositionally biased region" description="Basic and acidic residues" evidence="1">
    <location>
        <begin position="38"/>
        <end position="51"/>
    </location>
</feature>
<feature type="region of interest" description="Disordered" evidence="1">
    <location>
        <begin position="37"/>
        <end position="113"/>
    </location>
</feature>
<dbReference type="AlphaFoldDB" id="A0A4Y9Y5M8"/>
<evidence type="ECO:0000313" key="3">
    <source>
        <dbReference type="EMBL" id="TFY57776.1"/>
    </source>
</evidence>
<name>A0A4Y9Y5M8_9APHY</name>
<dbReference type="InterPro" id="IPR009027">
    <property type="entry name" value="Ribosomal_bL9/RNase_H1_N"/>
</dbReference>
<comment type="caution">
    <text evidence="3">The sequence shown here is derived from an EMBL/GenBank/DDBJ whole genome shotgun (WGS) entry which is preliminary data.</text>
</comment>
<evidence type="ECO:0000259" key="2">
    <source>
        <dbReference type="Pfam" id="PF01693"/>
    </source>
</evidence>
<dbReference type="InterPro" id="IPR011320">
    <property type="entry name" value="RNase_H1_N"/>
</dbReference>
<feature type="domain" description="Ribonuclease H1 N-terminal" evidence="2">
    <location>
        <begin position="151"/>
        <end position="190"/>
    </location>
</feature>
<gene>
    <name evidence="3" type="ORF">EVJ58_g6819</name>
</gene>
<dbReference type="Pfam" id="PF01693">
    <property type="entry name" value="Cauli_VI"/>
    <property type="match status" value="1"/>
</dbReference>
<protein>
    <recommendedName>
        <fullName evidence="2">Ribonuclease H1 N-terminal domain-containing protein</fullName>
    </recommendedName>
</protein>
<organism evidence="3 4">
    <name type="scientific">Rhodofomes roseus</name>
    <dbReference type="NCBI Taxonomy" id="34475"/>
    <lineage>
        <taxon>Eukaryota</taxon>
        <taxon>Fungi</taxon>
        <taxon>Dikarya</taxon>
        <taxon>Basidiomycota</taxon>
        <taxon>Agaricomycotina</taxon>
        <taxon>Agaricomycetes</taxon>
        <taxon>Polyporales</taxon>
        <taxon>Rhodofomes</taxon>
    </lineage>
</organism>
<reference evidence="3 4" key="1">
    <citation type="submission" date="2019-01" db="EMBL/GenBank/DDBJ databases">
        <title>Genome sequencing of the rare red list fungi Fomitopsis rosea.</title>
        <authorList>
            <person name="Buettner E."/>
            <person name="Kellner H."/>
        </authorList>
    </citation>
    <scope>NUCLEOTIDE SEQUENCE [LARGE SCALE GENOMIC DNA]</scope>
    <source>
        <strain evidence="3 4">DSM 105464</strain>
    </source>
</reference>
<dbReference type="SUPFAM" id="SSF55658">
    <property type="entry name" value="L9 N-domain-like"/>
    <property type="match status" value="1"/>
</dbReference>
<accession>A0A4Y9Y5M8</accession>
<sequence length="207" mass="21281">MAREGKNVDRSAPDSEQRFSLDQLQQLLEALRLVSEQEAERQMWREVEDPSHPMTSGLPASGSGGNAPGAGAVAQGGHSGCTDPSDFAPPSRVPAAPGPQGTSRVPAAPVIGHSNGNTDVGHCGGCCGNCGGYDPHAEDVGPGSSAGKLRWYSITKGKAIGIFCDWAIVGPLVLNVPGAMYSRYPTFGAALVSFMGAVDRGHVGIIA</sequence>
<feature type="region of interest" description="Disordered" evidence="1">
    <location>
        <begin position="1"/>
        <end position="21"/>
    </location>
</feature>